<proteinExistence type="predicted"/>
<feature type="transmembrane region" description="Helical" evidence="1">
    <location>
        <begin position="37"/>
        <end position="55"/>
    </location>
</feature>
<keyword evidence="3" id="KW-1185">Reference proteome</keyword>
<comment type="caution">
    <text evidence="2">The sequence shown here is derived from an EMBL/GenBank/DDBJ whole genome shotgun (WGS) entry which is preliminary data.</text>
</comment>
<evidence type="ECO:0000313" key="3">
    <source>
        <dbReference type="Proteomes" id="UP001596250"/>
    </source>
</evidence>
<sequence length="206" mass="23723">METELILYMKREVRIEWEYDGKPDFSSGTGAYASEKALGLLSALVVPLILLYVLWQKDPGWSVVEWIVAMVIALDISGGLVSNALNSCKRFYHTPPKREEGKLGVWLKHPVLFTVCHVHPIIVYWVFDDKNWLLGLLWYGLLLGSAAMVLSVPLYLRRPVSMLLIMICILTNFYGIEPVPLFEWLMPLLFIKIVYGHLVREEPYRK</sequence>
<feature type="transmembrane region" description="Helical" evidence="1">
    <location>
        <begin position="67"/>
        <end position="85"/>
    </location>
</feature>
<keyword evidence="1" id="KW-0812">Transmembrane</keyword>
<reference evidence="3" key="1">
    <citation type="journal article" date="2019" name="Int. J. Syst. Evol. Microbiol.">
        <title>The Global Catalogue of Microorganisms (GCM) 10K type strain sequencing project: providing services to taxonomists for standard genome sequencing and annotation.</title>
        <authorList>
            <consortium name="The Broad Institute Genomics Platform"/>
            <consortium name="The Broad Institute Genome Sequencing Center for Infectious Disease"/>
            <person name="Wu L."/>
            <person name="Ma J."/>
        </authorList>
    </citation>
    <scope>NUCLEOTIDE SEQUENCE [LARGE SCALE GENOMIC DNA]</scope>
    <source>
        <strain evidence="3">CCM 8749</strain>
    </source>
</reference>
<protein>
    <submittedName>
        <fullName evidence="2">Uncharacterized protein</fullName>
    </submittedName>
</protein>
<evidence type="ECO:0000313" key="2">
    <source>
        <dbReference type="EMBL" id="MFC5985599.1"/>
    </source>
</evidence>
<accession>A0ABW1IKS7</accession>
<keyword evidence="1" id="KW-1133">Transmembrane helix</keyword>
<organism evidence="2 3">
    <name type="scientific">Marinicrinis lubricantis</name>
    <dbReference type="NCBI Taxonomy" id="2086470"/>
    <lineage>
        <taxon>Bacteria</taxon>
        <taxon>Bacillati</taxon>
        <taxon>Bacillota</taxon>
        <taxon>Bacilli</taxon>
        <taxon>Bacillales</taxon>
        <taxon>Paenibacillaceae</taxon>
    </lineage>
</organism>
<dbReference type="EMBL" id="JBHSQV010000028">
    <property type="protein sequence ID" value="MFC5985599.1"/>
    <property type="molecule type" value="Genomic_DNA"/>
</dbReference>
<feature type="transmembrane region" description="Helical" evidence="1">
    <location>
        <begin position="106"/>
        <end position="127"/>
    </location>
</feature>
<dbReference type="Proteomes" id="UP001596250">
    <property type="component" value="Unassembled WGS sequence"/>
</dbReference>
<feature type="transmembrane region" description="Helical" evidence="1">
    <location>
        <begin position="182"/>
        <end position="199"/>
    </location>
</feature>
<gene>
    <name evidence="2" type="ORF">ACFPXP_03995</name>
</gene>
<evidence type="ECO:0000256" key="1">
    <source>
        <dbReference type="SAM" id="Phobius"/>
    </source>
</evidence>
<feature type="transmembrane region" description="Helical" evidence="1">
    <location>
        <begin position="133"/>
        <end position="152"/>
    </location>
</feature>
<feature type="transmembrane region" description="Helical" evidence="1">
    <location>
        <begin position="159"/>
        <end position="176"/>
    </location>
</feature>
<dbReference type="RefSeq" id="WP_379892597.1">
    <property type="nucleotide sequence ID" value="NZ_CBCSCT010000018.1"/>
</dbReference>
<keyword evidence="1" id="KW-0472">Membrane</keyword>
<name>A0ABW1IKS7_9BACL</name>